<keyword evidence="2" id="KW-0812">Transmembrane</keyword>
<sequence>MNLGAFQPDNKALIGLFILVLVGAVVFIGPFVASGFFGLSTPPVSKPTYSIGVVIPLSGSQAPYGEGIRQGLELAASEINASYPFSIQLVFEDNHGEVKETVSAVQRLISTEKPIALITGPSQHAVAVSPLAQTNQIVLYAMASQTKDLESAGEFVFRNEGESSLLGQKAAELAKDRGAKTAAVLYANYNETTVNQKDAFVSRFGELDGETTAVESTGKGETDFRTQLSKIKSTNPDVLFVAQLTNENIPTLQQVRELGVSSFLLVNGSIETQEVLDGAKDTAEGVVFVTFSGFPKDSYGYKIKAKFNENPKRWSPEAYDGLFIIANAVMNSNENPVTPVGLQKSLNETRSYCGESGCFSFDENGNAQKPVFIKQVKNGKFVSYLEN</sequence>
<evidence type="ECO:0000313" key="5">
    <source>
        <dbReference type="Proteomes" id="UP000675968"/>
    </source>
</evidence>
<dbReference type="SUPFAM" id="SSF53822">
    <property type="entry name" value="Periplasmic binding protein-like I"/>
    <property type="match status" value="1"/>
</dbReference>
<evidence type="ECO:0000256" key="2">
    <source>
        <dbReference type="SAM" id="Phobius"/>
    </source>
</evidence>
<reference evidence="4" key="1">
    <citation type="submission" date="2021-03" db="EMBL/GenBank/DDBJ databases">
        <authorList>
            <person name="Jaffe A."/>
        </authorList>
    </citation>
    <scope>NUCLEOTIDE SEQUENCE</scope>
    <source>
        <strain evidence="4">RIFCSPLOWO2_01_FULL_AR10_48_17</strain>
    </source>
</reference>
<proteinExistence type="predicted"/>
<dbReference type="InterPro" id="IPR028081">
    <property type="entry name" value="Leu-bd"/>
</dbReference>
<keyword evidence="1" id="KW-0732">Signal</keyword>
<reference evidence="4" key="2">
    <citation type="submission" date="2021-05" db="EMBL/GenBank/DDBJ databases">
        <title>Protein family content uncovers lineage relationships and bacterial pathway maintenance mechanisms in DPANN archaea.</title>
        <authorList>
            <person name="Castelle C.J."/>
            <person name="Meheust R."/>
            <person name="Jaffe A.L."/>
            <person name="Seitz K."/>
            <person name="Gong X."/>
            <person name="Baker B.J."/>
            <person name="Banfield J.F."/>
        </authorList>
    </citation>
    <scope>NUCLEOTIDE SEQUENCE</scope>
    <source>
        <strain evidence="4">RIFCSPLOWO2_01_FULL_AR10_48_17</strain>
    </source>
</reference>
<dbReference type="EMBL" id="JAGVWC010000011">
    <property type="protein sequence ID" value="MBS3061903.1"/>
    <property type="molecule type" value="Genomic_DNA"/>
</dbReference>
<accession>A0A8T4L3J6</accession>
<evidence type="ECO:0000313" key="4">
    <source>
        <dbReference type="EMBL" id="MBS3061903.1"/>
    </source>
</evidence>
<keyword evidence="2" id="KW-1133">Transmembrane helix</keyword>
<comment type="caution">
    <text evidence="4">The sequence shown here is derived from an EMBL/GenBank/DDBJ whole genome shotgun (WGS) entry which is preliminary data.</text>
</comment>
<dbReference type="PANTHER" id="PTHR30483">
    <property type="entry name" value="LEUCINE-SPECIFIC-BINDING PROTEIN"/>
    <property type="match status" value="1"/>
</dbReference>
<dbReference type="Proteomes" id="UP000675968">
    <property type="component" value="Unassembled WGS sequence"/>
</dbReference>
<gene>
    <name evidence="4" type="ORF">J4215_04960</name>
</gene>
<dbReference type="CDD" id="cd19984">
    <property type="entry name" value="PBP1_ABC_ligand_binding-like"/>
    <property type="match status" value="1"/>
</dbReference>
<dbReference type="Pfam" id="PF13458">
    <property type="entry name" value="Peripla_BP_6"/>
    <property type="match status" value="1"/>
</dbReference>
<dbReference type="AlphaFoldDB" id="A0A8T4L3J6"/>
<evidence type="ECO:0000256" key="1">
    <source>
        <dbReference type="ARBA" id="ARBA00022729"/>
    </source>
</evidence>
<feature type="domain" description="Leucine-binding protein" evidence="3">
    <location>
        <begin position="49"/>
        <end position="379"/>
    </location>
</feature>
<dbReference type="InterPro" id="IPR028082">
    <property type="entry name" value="Peripla_BP_I"/>
</dbReference>
<dbReference type="Gene3D" id="3.40.50.2300">
    <property type="match status" value="2"/>
</dbReference>
<name>A0A8T4L3J6_9ARCH</name>
<keyword evidence="2" id="KW-0472">Membrane</keyword>
<feature type="transmembrane region" description="Helical" evidence="2">
    <location>
        <begin position="12"/>
        <end position="39"/>
    </location>
</feature>
<organism evidence="4 5">
    <name type="scientific">Candidatus Iainarchaeum sp</name>
    <dbReference type="NCBI Taxonomy" id="3101447"/>
    <lineage>
        <taxon>Archaea</taxon>
        <taxon>Candidatus Iainarchaeota</taxon>
        <taxon>Candidatus Iainarchaeia</taxon>
        <taxon>Candidatus Iainarchaeales</taxon>
        <taxon>Candidatus Iainarchaeaceae</taxon>
        <taxon>Candidatus Iainarchaeum</taxon>
    </lineage>
</organism>
<protein>
    <submittedName>
        <fullName evidence="4">ABC transporter substrate-binding protein</fullName>
    </submittedName>
</protein>
<evidence type="ECO:0000259" key="3">
    <source>
        <dbReference type="Pfam" id="PF13458"/>
    </source>
</evidence>
<dbReference type="PANTHER" id="PTHR30483:SF6">
    <property type="entry name" value="PERIPLASMIC BINDING PROTEIN OF ABC TRANSPORTER FOR NATURAL AMINO ACIDS"/>
    <property type="match status" value="1"/>
</dbReference>
<dbReference type="InterPro" id="IPR051010">
    <property type="entry name" value="BCAA_transport"/>
</dbReference>